<dbReference type="Proteomes" id="UP001196413">
    <property type="component" value="Unassembled WGS sequence"/>
</dbReference>
<proteinExistence type="predicted"/>
<gene>
    <name evidence="1" type="ORF">KIN20_015371</name>
</gene>
<dbReference type="EMBL" id="JAHQIW010003080">
    <property type="protein sequence ID" value="KAJ1357265.1"/>
    <property type="molecule type" value="Genomic_DNA"/>
</dbReference>
<evidence type="ECO:0000313" key="1">
    <source>
        <dbReference type="EMBL" id="KAJ1357265.1"/>
    </source>
</evidence>
<accession>A0AAD5QPW5</accession>
<sequence>MQFRLRRRSYNQLRTTNLDEDKAILRMSYGENAINSTATHLHIRRGRPNYQKFTFEDLFSRKISVQESYATAWTQNGGLILTKNEFFEAFEINFCSDRSGECGERNRAFVKRIYK</sequence>
<name>A0AAD5QPW5_PARTN</name>
<protein>
    <submittedName>
        <fullName evidence="1">Uncharacterized protein</fullName>
    </submittedName>
</protein>
<evidence type="ECO:0000313" key="2">
    <source>
        <dbReference type="Proteomes" id="UP001196413"/>
    </source>
</evidence>
<organism evidence="1 2">
    <name type="scientific">Parelaphostrongylus tenuis</name>
    <name type="common">Meningeal worm</name>
    <dbReference type="NCBI Taxonomy" id="148309"/>
    <lineage>
        <taxon>Eukaryota</taxon>
        <taxon>Metazoa</taxon>
        <taxon>Ecdysozoa</taxon>
        <taxon>Nematoda</taxon>
        <taxon>Chromadorea</taxon>
        <taxon>Rhabditida</taxon>
        <taxon>Rhabditina</taxon>
        <taxon>Rhabditomorpha</taxon>
        <taxon>Strongyloidea</taxon>
        <taxon>Metastrongylidae</taxon>
        <taxon>Parelaphostrongylus</taxon>
    </lineage>
</organism>
<comment type="caution">
    <text evidence="1">The sequence shown here is derived from an EMBL/GenBank/DDBJ whole genome shotgun (WGS) entry which is preliminary data.</text>
</comment>
<dbReference type="AlphaFoldDB" id="A0AAD5QPW5"/>
<keyword evidence="2" id="KW-1185">Reference proteome</keyword>
<reference evidence="1" key="1">
    <citation type="submission" date="2021-06" db="EMBL/GenBank/DDBJ databases">
        <title>Parelaphostrongylus tenuis whole genome reference sequence.</title>
        <authorList>
            <person name="Garwood T.J."/>
            <person name="Larsen P.A."/>
            <person name="Fountain-Jones N.M."/>
            <person name="Garbe J.R."/>
            <person name="Macchietto M.G."/>
            <person name="Kania S.A."/>
            <person name="Gerhold R.W."/>
            <person name="Richards J.E."/>
            <person name="Wolf T.M."/>
        </authorList>
    </citation>
    <scope>NUCLEOTIDE SEQUENCE</scope>
    <source>
        <strain evidence="1">MNPRO001-30</strain>
        <tissue evidence="1">Meninges</tissue>
    </source>
</reference>